<feature type="region of interest" description="Disordered" evidence="1">
    <location>
        <begin position="137"/>
        <end position="158"/>
    </location>
</feature>
<dbReference type="SUPFAM" id="SSF57667">
    <property type="entry name" value="beta-beta-alpha zinc fingers"/>
    <property type="match status" value="1"/>
</dbReference>
<feature type="compositionally biased region" description="Basic and acidic residues" evidence="1">
    <location>
        <begin position="184"/>
        <end position="197"/>
    </location>
</feature>
<evidence type="ECO:0000313" key="3">
    <source>
        <dbReference type="RefSeq" id="XP_010769602.1"/>
    </source>
</evidence>
<feature type="compositionally biased region" description="Low complexity" evidence="1">
    <location>
        <begin position="145"/>
        <end position="158"/>
    </location>
</feature>
<protein>
    <submittedName>
        <fullName evidence="3">Matrin-3-like isoform X2</fullName>
    </submittedName>
</protein>
<dbReference type="GeneID" id="104945598"/>
<proteinExistence type="predicted"/>
<feature type="region of interest" description="Disordered" evidence="1">
    <location>
        <begin position="277"/>
        <end position="313"/>
    </location>
</feature>
<organism evidence="2 3">
    <name type="scientific">Notothenia coriiceps</name>
    <name type="common">black rockcod</name>
    <dbReference type="NCBI Taxonomy" id="8208"/>
    <lineage>
        <taxon>Eukaryota</taxon>
        <taxon>Metazoa</taxon>
        <taxon>Chordata</taxon>
        <taxon>Craniata</taxon>
        <taxon>Vertebrata</taxon>
        <taxon>Euteleostomi</taxon>
        <taxon>Actinopterygii</taxon>
        <taxon>Neopterygii</taxon>
        <taxon>Teleostei</taxon>
        <taxon>Neoteleostei</taxon>
        <taxon>Acanthomorphata</taxon>
        <taxon>Eupercaria</taxon>
        <taxon>Perciformes</taxon>
        <taxon>Notothenioidei</taxon>
        <taxon>Nototheniidae</taxon>
        <taxon>Notothenia</taxon>
    </lineage>
</organism>
<sequence length="313" mass="32988">MSQKSQSDGGQKHFAAGRGLLAAAETLNYSMTDQRSNRQMGGVSMSSGVGSGVGIMENQEGGGSQMSRRGHISNTMKLFASLGLSPSDLDALADIPEEDISVESLPRILMQLKSRKVDVGDRRATASSMNLDAGYRGGGGGWEGRMGSSSSLGSSQPSADFGFGSMQESSQGFGVNFGGGGGGGRERPFSDLSDRESYGGSTPSDPFLPRRMGALPSNGKIQDFLGSTPNMFPHVCSLCDFDVHSTMEWNQHINGLRHDENRRQLLNMYPDWDPGMSSGRSAGGGLLRPNMSEGLLGAGPSSQTSSWGETLAL</sequence>
<feature type="compositionally biased region" description="Polar residues" evidence="1">
    <location>
        <begin position="300"/>
        <end position="313"/>
    </location>
</feature>
<keyword evidence="2" id="KW-1185">Reference proteome</keyword>
<reference evidence="3" key="1">
    <citation type="submission" date="2025-08" db="UniProtKB">
        <authorList>
            <consortium name="RefSeq"/>
        </authorList>
    </citation>
    <scope>IDENTIFICATION</scope>
    <source>
        <tissue evidence="3">Muscle</tissue>
    </source>
</reference>
<dbReference type="Proteomes" id="UP000504611">
    <property type="component" value="Unplaced"/>
</dbReference>
<dbReference type="RefSeq" id="XP_010769602.1">
    <property type="nucleotide sequence ID" value="XM_010771300.1"/>
</dbReference>
<evidence type="ECO:0000256" key="1">
    <source>
        <dbReference type="SAM" id="MobiDB-lite"/>
    </source>
</evidence>
<accession>A0A6I9MZ07</accession>
<dbReference type="InterPro" id="IPR036236">
    <property type="entry name" value="Znf_C2H2_sf"/>
</dbReference>
<dbReference type="AlphaFoldDB" id="A0A6I9MZ07"/>
<feature type="region of interest" description="Disordered" evidence="1">
    <location>
        <begin position="172"/>
        <end position="210"/>
    </location>
</feature>
<gene>
    <name evidence="3" type="primary">LOC104945598</name>
</gene>
<name>A0A6I9MZ07_9TELE</name>
<dbReference type="OrthoDB" id="9938441at2759"/>
<evidence type="ECO:0000313" key="2">
    <source>
        <dbReference type="Proteomes" id="UP000504611"/>
    </source>
</evidence>